<organism evidence="2 3">
    <name type="scientific">Ephemerocybe angulata</name>
    <dbReference type="NCBI Taxonomy" id="980116"/>
    <lineage>
        <taxon>Eukaryota</taxon>
        <taxon>Fungi</taxon>
        <taxon>Dikarya</taxon>
        <taxon>Basidiomycota</taxon>
        <taxon>Agaricomycotina</taxon>
        <taxon>Agaricomycetes</taxon>
        <taxon>Agaricomycetidae</taxon>
        <taxon>Agaricales</taxon>
        <taxon>Agaricineae</taxon>
        <taxon>Psathyrellaceae</taxon>
        <taxon>Ephemerocybe</taxon>
    </lineage>
</organism>
<dbReference type="Proteomes" id="UP000541558">
    <property type="component" value="Unassembled WGS sequence"/>
</dbReference>
<feature type="region of interest" description="Disordered" evidence="1">
    <location>
        <begin position="1"/>
        <end position="35"/>
    </location>
</feature>
<proteinExistence type="predicted"/>
<feature type="region of interest" description="Disordered" evidence="1">
    <location>
        <begin position="170"/>
        <end position="219"/>
    </location>
</feature>
<reference evidence="2 3" key="1">
    <citation type="journal article" date="2020" name="ISME J.">
        <title>Uncovering the hidden diversity of litter-decomposition mechanisms in mushroom-forming fungi.</title>
        <authorList>
            <person name="Floudas D."/>
            <person name="Bentzer J."/>
            <person name="Ahren D."/>
            <person name="Johansson T."/>
            <person name="Persson P."/>
            <person name="Tunlid A."/>
        </authorList>
    </citation>
    <scope>NUCLEOTIDE SEQUENCE [LARGE SCALE GENOMIC DNA]</scope>
    <source>
        <strain evidence="2 3">CBS 175.51</strain>
    </source>
</reference>
<sequence length="438" mass="50171">MSTPDDLPWPELGNVSRGATRGNQGQKGVLGPPDHTGRCVLQLRVQPGVLAVKLNRQASEWYRTLDNEVNRALKSTKTYWRKARRRQDYDARADQDHMELHEWLQQLKDKTMSHLELLMQKGDIQGPPYVMPDDVELSFLRKFIERHAAGVPHNPRLRNSIAAGEMPAYTHRDQSTDSFSPEPSDQGFAEPQHSHSTVSERQNDIVSHVSNSRASESPSLLTNEALAAEANSSRQTLQASRVALQRAQKETQDAFMRYTSCLDLERQARQAVLAAERRRDDIVSVILQRNSMSMESRPRKPSVSEEQRHSPGNRYALEQHQQPQQQPHPHQQQVPQQDMRHSLDPFMHSRVSHKIEWAEPDTQSLYGSDGMHLEDHTGRGRKHSRTWDQPQQLQDNPYAQCEPDMSGMPPRKRMHHMMPEFDVMNAATLQPQNMSLPS</sequence>
<gene>
    <name evidence="2" type="ORF">D9611_009241</name>
</gene>
<feature type="compositionally biased region" description="Polar residues" evidence="1">
    <location>
        <begin position="194"/>
        <end position="218"/>
    </location>
</feature>
<feature type="compositionally biased region" description="Basic and acidic residues" evidence="1">
    <location>
        <begin position="296"/>
        <end position="309"/>
    </location>
</feature>
<feature type="region of interest" description="Disordered" evidence="1">
    <location>
        <begin position="317"/>
        <end position="338"/>
    </location>
</feature>
<feature type="region of interest" description="Disordered" evidence="1">
    <location>
        <begin position="371"/>
        <end position="411"/>
    </location>
</feature>
<dbReference type="AlphaFoldDB" id="A0A8H5BGS7"/>
<evidence type="ECO:0000313" key="3">
    <source>
        <dbReference type="Proteomes" id="UP000541558"/>
    </source>
</evidence>
<name>A0A8H5BGS7_9AGAR</name>
<feature type="compositionally biased region" description="Polar residues" evidence="1">
    <location>
        <begin position="387"/>
        <end position="397"/>
    </location>
</feature>
<dbReference type="OrthoDB" id="3241493at2759"/>
<evidence type="ECO:0000256" key="1">
    <source>
        <dbReference type="SAM" id="MobiDB-lite"/>
    </source>
</evidence>
<keyword evidence="3" id="KW-1185">Reference proteome</keyword>
<feature type="compositionally biased region" description="Low complexity" evidence="1">
    <location>
        <begin position="319"/>
        <end position="337"/>
    </location>
</feature>
<accession>A0A8H5BGS7</accession>
<evidence type="ECO:0000313" key="2">
    <source>
        <dbReference type="EMBL" id="KAF5323057.1"/>
    </source>
</evidence>
<comment type="caution">
    <text evidence="2">The sequence shown here is derived from an EMBL/GenBank/DDBJ whole genome shotgun (WGS) entry which is preliminary data.</text>
</comment>
<protein>
    <submittedName>
        <fullName evidence="2">Uncharacterized protein</fullName>
    </submittedName>
</protein>
<dbReference type="EMBL" id="JAACJK010000167">
    <property type="protein sequence ID" value="KAF5323057.1"/>
    <property type="molecule type" value="Genomic_DNA"/>
</dbReference>
<feature type="region of interest" description="Disordered" evidence="1">
    <location>
        <begin position="292"/>
        <end position="311"/>
    </location>
</feature>